<protein>
    <submittedName>
        <fullName evidence="1">Uncharacterized protein</fullName>
    </submittedName>
</protein>
<reference evidence="1 2" key="1">
    <citation type="submission" date="2016-07" db="EMBL/GenBank/DDBJ databases">
        <title>Comparative genomics of the Campylobacter concisus group.</title>
        <authorList>
            <person name="Miller W.G."/>
            <person name="Yee E."/>
            <person name="Chapman M.H."/>
            <person name="Huynh S."/>
            <person name="Bono J.L."/>
            <person name="On S.L.W."/>
            <person name="StLeger J."/>
            <person name="Foster G."/>
            <person name="Parker C.T."/>
        </authorList>
    </citation>
    <scope>NUCLEOTIDE SEQUENCE [LARGE SCALE GENOMIC DNA]</scope>
    <source>
        <strain evidence="1 2">ATCC 33238</strain>
    </source>
</reference>
<evidence type="ECO:0000313" key="2">
    <source>
        <dbReference type="Proteomes" id="UP000502377"/>
    </source>
</evidence>
<dbReference type="EMBL" id="CP012543">
    <property type="protein sequence ID" value="QCD46218.1"/>
    <property type="molecule type" value="Genomic_DNA"/>
</dbReference>
<dbReference type="KEGG" id="crx:CRECT_0528"/>
<proteinExistence type="predicted"/>
<dbReference type="RefSeq" id="WP_004319149.1">
    <property type="nucleotide sequence ID" value="NZ_CAUTXX010000011.1"/>
</dbReference>
<accession>A0A6G5QKJ5</accession>
<dbReference type="Proteomes" id="UP000502377">
    <property type="component" value="Chromosome"/>
</dbReference>
<evidence type="ECO:0000313" key="1">
    <source>
        <dbReference type="EMBL" id="QCD46218.1"/>
    </source>
</evidence>
<gene>
    <name evidence="1" type="ORF">CRECT_0528</name>
</gene>
<name>A0A6G5QKJ5_CAMRE</name>
<dbReference type="AlphaFoldDB" id="A0A6G5QKJ5"/>
<organism evidence="1 2">
    <name type="scientific">Campylobacter rectus</name>
    <name type="common">Wolinella recta</name>
    <dbReference type="NCBI Taxonomy" id="203"/>
    <lineage>
        <taxon>Bacteria</taxon>
        <taxon>Pseudomonadati</taxon>
        <taxon>Campylobacterota</taxon>
        <taxon>Epsilonproteobacteria</taxon>
        <taxon>Campylobacterales</taxon>
        <taxon>Campylobacteraceae</taxon>
        <taxon>Campylobacter</taxon>
    </lineage>
</organism>
<sequence length="91" mass="10271">MLFEFLNFLGVGDGTTAKKQPIGADDANIKEGAEEFIIEMQSPYFQEEITTETIMKDGKKIEIKKIKTSEPLDNNKALISIKTYKKNITRA</sequence>